<dbReference type="EMBL" id="FNYW01000018">
    <property type="protein sequence ID" value="SEI76850.1"/>
    <property type="molecule type" value="Genomic_DNA"/>
</dbReference>
<gene>
    <name evidence="1" type="ORF">SAMN04488113_11812</name>
</gene>
<reference evidence="2" key="1">
    <citation type="submission" date="2016-10" db="EMBL/GenBank/DDBJ databases">
        <authorList>
            <person name="Varghese N."/>
            <person name="Submissions S."/>
        </authorList>
    </citation>
    <scope>NUCLEOTIDE SEQUENCE [LARGE SCALE GENOMIC DNA]</scope>
    <source>
        <strain evidence="2">DSM 25751</strain>
    </source>
</reference>
<sequence>MRFINSIYFYITLNFINTFLRGTNFFRLKRLLLNSIGIKVGVNS</sequence>
<evidence type="ECO:0000313" key="1">
    <source>
        <dbReference type="EMBL" id="SEI76850.1"/>
    </source>
</evidence>
<organism evidence="1 2">
    <name type="scientific">Alkalibacterium gilvum</name>
    <dbReference type="NCBI Taxonomy" id="1130080"/>
    <lineage>
        <taxon>Bacteria</taxon>
        <taxon>Bacillati</taxon>
        <taxon>Bacillota</taxon>
        <taxon>Bacilli</taxon>
        <taxon>Lactobacillales</taxon>
        <taxon>Carnobacteriaceae</taxon>
        <taxon>Alkalibacterium</taxon>
    </lineage>
</organism>
<proteinExistence type="predicted"/>
<dbReference type="AlphaFoldDB" id="A0A1H6TKR8"/>
<keyword evidence="2" id="KW-1185">Reference proteome</keyword>
<accession>A0A1H6TKR8</accession>
<evidence type="ECO:0000313" key="2">
    <source>
        <dbReference type="Proteomes" id="UP000198564"/>
    </source>
</evidence>
<name>A0A1H6TKR8_9LACT</name>
<dbReference type="Proteomes" id="UP000198564">
    <property type="component" value="Unassembled WGS sequence"/>
</dbReference>
<protein>
    <submittedName>
        <fullName evidence="1">Uncharacterized protein</fullName>
    </submittedName>
</protein>